<keyword evidence="8" id="KW-1015">Disulfide bond</keyword>
<evidence type="ECO:0000256" key="6">
    <source>
        <dbReference type="ARBA" id="ARBA00022989"/>
    </source>
</evidence>
<feature type="transmembrane region" description="Helical" evidence="10">
    <location>
        <begin position="54"/>
        <end position="76"/>
    </location>
</feature>
<keyword evidence="4" id="KW-1043">Host membrane</keyword>
<dbReference type="InterPro" id="IPR005211">
    <property type="entry name" value="Herpes_glycoprotein_N_domain"/>
</dbReference>
<evidence type="ECO:0000313" key="12">
    <source>
        <dbReference type="EMBL" id="QJQ80238.1"/>
    </source>
</evidence>
<evidence type="ECO:0000256" key="8">
    <source>
        <dbReference type="ARBA" id="ARBA00023157"/>
    </source>
</evidence>
<keyword evidence="3" id="KW-0946">Virion</keyword>
<reference evidence="12" key="1">
    <citation type="submission" date="2020-01" db="EMBL/GenBank/DDBJ databases">
        <authorList>
            <person name="Rezuchova I."/>
            <person name="Hyblova M."/>
            <person name="Kudelova M."/>
            <person name="Bohmer M."/>
            <person name="Budis J."/>
            <person name="Szemes T."/>
        </authorList>
    </citation>
    <scope>NUCLEOTIDE SEQUENCE</scope>
    <source>
        <strain evidence="13">4556</strain>
        <strain evidence="12">72</strain>
    </source>
</reference>
<accession>A0A6M4EHQ6</accession>
<proteinExistence type="inferred from homology"/>
<keyword evidence="2" id="KW-1040">Host Golgi apparatus</keyword>
<protein>
    <recommendedName>
        <fullName evidence="11">Herpesvirus envelope glycoprotein N domain-containing protein</fullName>
    </recommendedName>
</protein>
<keyword evidence="7 10" id="KW-0472">Membrane</keyword>
<sequence>MQVLVVVLFLMCAFVCGITQETTPTPKPDDSSDFYGHGCNADTYVPQWGSVSSVLAIINGSIVTVSSGVFLIYACFSKFLTTMTS</sequence>
<evidence type="ECO:0000256" key="7">
    <source>
        <dbReference type="ARBA" id="ARBA00023136"/>
    </source>
</evidence>
<dbReference type="EMBL" id="MN913973">
    <property type="protein sequence ID" value="QJQ80238.1"/>
    <property type="molecule type" value="Genomic_DNA"/>
</dbReference>
<dbReference type="GO" id="GO:0019031">
    <property type="term" value="C:viral envelope"/>
    <property type="evidence" value="ECO:0007669"/>
    <property type="project" value="UniProtKB-KW"/>
</dbReference>
<feature type="domain" description="Herpesvirus envelope glycoprotein N" evidence="11">
    <location>
        <begin position="22"/>
        <end position="84"/>
    </location>
</feature>
<dbReference type="EMBL" id="MN913974">
    <property type="protein sequence ID" value="QJQ80310.1"/>
    <property type="molecule type" value="Genomic_DNA"/>
</dbReference>
<evidence type="ECO:0000256" key="1">
    <source>
        <dbReference type="ARBA" id="ARBA00022692"/>
    </source>
</evidence>
<name>A0A6M4EHQ6_9BETA</name>
<dbReference type="Pfam" id="PF03554">
    <property type="entry name" value="Herpes_UL73"/>
    <property type="match status" value="1"/>
</dbReference>
<evidence type="ECO:0000256" key="3">
    <source>
        <dbReference type="ARBA" id="ARBA00022844"/>
    </source>
</evidence>
<organism evidence="12">
    <name type="scientific">Murine herpesvirus</name>
    <dbReference type="NCBI Taxonomy" id="1431748"/>
    <lineage>
        <taxon>Viruses</taxon>
        <taxon>Duplodnaviria</taxon>
        <taxon>Heunggongvirae</taxon>
        <taxon>Peploviricota</taxon>
        <taxon>Herviviricetes</taxon>
        <taxon>Herpesvirales</taxon>
        <taxon>Orthoherpesviridae</taxon>
        <taxon>Betaherpesvirinae</taxon>
        <taxon>Muromegalovirus</taxon>
    </lineage>
</organism>
<keyword evidence="1 10" id="KW-0812">Transmembrane</keyword>
<evidence type="ECO:0000256" key="2">
    <source>
        <dbReference type="ARBA" id="ARBA00022812"/>
    </source>
</evidence>
<keyword evidence="5" id="KW-0261">Viral envelope protein</keyword>
<evidence type="ECO:0000256" key="5">
    <source>
        <dbReference type="ARBA" id="ARBA00022879"/>
    </source>
</evidence>
<dbReference type="HAMAP" id="MF_04037">
    <property type="entry name" value="HSV_GN"/>
    <property type="match status" value="1"/>
</dbReference>
<dbReference type="InterPro" id="IPR034707">
    <property type="entry name" value="HSV_GN"/>
</dbReference>
<gene>
    <name evidence="12" type="primary">GAMMAHV.ORF53</name>
</gene>
<evidence type="ECO:0000313" key="13">
    <source>
        <dbReference type="EMBL" id="QJQ80310.1"/>
    </source>
</evidence>
<evidence type="ECO:0000259" key="11">
    <source>
        <dbReference type="Pfam" id="PF03554"/>
    </source>
</evidence>
<evidence type="ECO:0000256" key="10">
    <source>
        <dbReference type="SAM" id="Phobius"/>
    </source>
</evidence>
<evidence type="ECO:0000256" key="9">
    <source>
        <dbReference type="ARBA" id="ARBA00034089"/>
    </source>
</evidence>
<evidence type="ECO:0000256" key="4">
    <source>
        <dbReference type="ARBA" id="ARBA00022870"/>
    </source>
</evidence>
<keyword evidence="6 10" id="KW-1133">Transmembrane helix</keyword>
<comment type="function">
    <text evidence="9">Envelope glycoprotein necessary for proper maturation of gM and modulation of its membrane fusion activity. Also plays a critical role in virion morphogenesis.</text>
</comment>